<evidence type="ECO:0000256" key="6">
    <source>
        <dbReference type="ARBA" id="ARBA00022989"/>
    </source>
</evidence>
<dbReference type="GO" id="GO:0005506">
    <property type="term" value="F:iron ion binding"/>
    <property type="evidence" value="ECO:0007669"/>
    <property type="project" value="InterPro"/>
</dbReference>
<dbReference type="Pfam" id="PF00067">
    <property type="entry name" value="p450"/>
    <property type="match status" value="1"/>
</dbReference>
<evidence type="ECO:0000256" key="4">
    <source>
        <dbReference type="ARBA" id="ARBA00022692"/>
    </source>
</evidence>
<dbReference type="InterPro" id="IPR001128">
    <property type="entry name" value="Cyt_P450"/>
</dbReference>
<keyword evidence="6" id="KW-1133">Transmembrane helix</keyword>
<dbReference type="SUPFAM" id="SSF48264">
    <property type="entry name" value="Cytochrome P450"/>
    <property type="match status" value="1"/>
</dbReference>
<dbReference type="PROSITE" id="PS00086">
    <property type="entry name" value="CYTOCHROME_P450"/>
    <property type="match status" value="1"/>
</dbReference>
<dbReference type="InterPro" id="IPR002401">
    <property type="entry name" value="Cyt_P450_E_grp-I"/>
</dbReference>
<dbReference type="FunFam" id="1.10.630.10:FF:000022">
    <property type="entry name" value="Taxadiene 5-alpha hydroxylase"/>
    <property type="match status" value="1"/>
</dbReference>
<dbReference type="GO" id="GO:0016705">
    <property type="term" value="F:oxidoreductase activity, acting on paired donors, with incorporation or reduction of molecular oxygen"/>
    <property type="evidence" value="ECO:0007669"/>
    <property type="project" value="InterPro"/>
</dbReference>
<comment type="caution">
    <text evidence="11">The sequence shown here is derived from an EMBL/GenBank/DDBJ whole genome shotgun (WGS) entry which is preliminary data.</text>
</comment>
<evidence type="ECO:0000256" key="5">
    <source>
        <dbReference type="ARBA" id="ARBA00022723"/>
    </source>
</evidence>
<keyword evidence="7 10" id="KW-0560">Oxidoreductase</keyword>
<evidence type="ECO:0000256" key="8">
    <source>
        <dbReference type="ARBA" id="ARBA00023004"/>
    </source>
</evidence>
<evidence type="ECO:0000256" key="1">
    <source>
        <dbReference type="ARBA" id="ARBA00001971"/>
    </source>
</evidence>
<dbReference type="InterPro" id="IPR017972">
    <property type="entry name" value="Cyt_P450_CS"/>
</dbReference>
<dbReference type="InterPro" id="IPR036396">
    <property type="entry name" value="Cyt_P450_sf"/>
</dbReference>
<dbReference type="PANTHER" id="PTHR24286">
    <property type="entry name" value="CYTOCHROME P450 26"/>
    <property type="match status" value="1"/>
</dbReference>
<keyword evidence="6" id="KW-0472">Membrane</keyword>
<dbReference type="Gene3D" id="1.10.630.10">
    <property type="entry name" value="Cytochrome P450"/>
    <property type="match status" value="1"/>
</dbReference>
<evidence type="ECO:0000256" key="9">
    <source>
        <dbReference type="PIRSR" id="PIRSR602401-1"/>
    </source>
</evidence>
<dbReference type="EMBL" id="JAEACU010000006">
    <property type="protein sequence ID" value="KAH7525132.1"/>
    <property type="molecule type" value="Genomic_DNA"/>
</dbReference>
<dbReference type="GO" id="GO:0020037">
    <property type="term" value="F:heme binding"/>
    <property type="evidence" value="ECO:0007669"/>
    <property type="project" value="InterPro"/>
</dbReference>
<dbReference type="PANTHER" id="PTHR24286:SF381">
    <property type="entry name" value="BETA-AMYRIN 28-OXIDASE"/>
    <property type="match status" value="1"/>
</dbReference>
<evidence type="ECO:0008006" key="13">
    <source>
        <dbReference type="Google" id="ProtNLM"/>
    </source>
</evidence>
<dbReference type="SMR" id="A0A978VB47"/>
<keyword evidence="10" id="KW-0503">Monooxygenase</keyword>
<keyword evidence="9 10" id="KW-0349">Heme</keyword>
<dbReference type="GO" id="GO:0016125">
    <property type="term" value="P:sterol metabolic process"/>
    <property type="evidence" value="ECO:0007669"/>
    <property type="project" value="TreeGrafter"/>
</dbReference>
<dbReference type="CDD" id="cd11043">
    <property type="entry name" value="CYP90-like"/>
    <property type="match status" value="1"/>
</dbReference>
<accession>A0A978VB47</accession>
<reference evidence="11" key="1">
    <citation type="journal article" date="2021" name="Front. Plant Sci.">
        <title>Chromosome-Scale Genome Assembly for Chinese Sour Jujube and Insights Into Its Genome Evolution and Domestication Signature.</title>
        <authorList>
            <person name="Shen L.-Y."/>
            <person name="Luo H."/>
            <person name="Wang X.-L."/>
            <person name="Wang X.-M."/>
            <person name="Qiu X.-J."/>
            <person name="Liu H."/>
            <person name="Zhou S.-S."/>
            <person name="Jia K.-H."/>
            <person name="Nie S."/>
            <person name="Bao Y.-T."/>
            <person name="Zhang R.-G."/>
            <person name="Yun Q.-Z."/>
            <person name="Chai Y.-H."/>
            <person name="Lu J.-Y."/>
            <person name="Li Y."/>
            <person name="Zhao S.-W."/>
            <person name="Mao J.-F."/>
            <person name="Jia S.-G."/>
            <person name="Mao Y.-M."/>
        </authorList>
    </citation>
    <scope>NUCLEOTIDE SEQUENCE</scope>
    <source>
        <strain evidence="11">AT0</strain>
        <tissue evidence="11">Leaf</tissue>
    </source>
</reference>
<sequence length="481" mass="54664">MELIIVSIVLLATLYFLYSVLNSGSSSSTKNGKQQLPLPPGAKGWPLVGETLAYLQGSKKGVPEKFIAERRDKFSTTIFKSPLLNENMVFFCTAEGNKFLFANENKLVKSWWPKTFEKIFAPSEKTTQGEETMRMRKVLSPFLKPDSLQKYIGVMDSETQKHLKTYWDAKEVTVYPLAKKYTFAVGCKLFLNIDNPETIAMLEEPIRHISSGFVSSFPVNIPGTKYHKAIQAAKKIRTDIKHLVAQRRRDILEGRAPKSPDILSHLLMETYENGELINDSDIANKIYGLLHGAYDNVSALLSSIIAYLAELPEVYDRVRSEQIEIAKSKAPGELLNWTDLQRMKYSWNVACEVMRLVPPTQGTFREVITDFVYDGFLVPKGFKIHWNAFATHKNPKYFPNPEKFDPSRFEGEGPVPFSYVPFGGGPRMCPGKEYARLKILVFMHNMVKAFKWEKVFPDEKITTDPVSAPSKGLPVRLHPYK</sequence>
<dbReference type="GO" id="GO:0016020">
    <property type="term" value="C:membrane"/>
    <property type="evidence" value="ECO:0007669"/>
    <property type="project" value="UniProtKB-SubCell"/>
</dbReference>
<evidence type="ECO:0000256" key="10">
    <source>
        <dbReference type="RuleBase" id="RU000461"/>
    </source>
</evidence>
<evidence type="ECO:0000256" key="3">
    <source>
        <dbReference type="ARBA" id="ARBA00010617"/>
    </source>
</evidence>
<keyword evidence="8 9" id="KW-0408">Iron</keyword>
<proteinExistence type="inferred from homology"/>
<dbReference type="AlphaFoldDB" id="A0A978VB47"/>
<evidence type="ECO:0000313" key="12">
    <source>
        <dbReference type="Proteomes" id="UP000813462"/>
    </source>
</evidence>
<comment type="similarity">
    <text evidence="3 10">Belongs to the cytochrome P450 family.</text>
</comment>
<feature type="binding site" description="axial binding residue" evidence="9">
    <location>
        <position position="429"/>
    </location>
    <ligand>
        <name>heme</name>
        <dbReference type="ChEBI" id="CHEBI:30413"/>
    </ligand>
    <ligandPart>
        <name>Fe</name>
        <dbReference type="ChEBI" id="CHEBI:18248"/>
    </ligandPart>
</feature>
<evidence type="ECO:0000313" key="11">
    <source>
        <dbReference type="EMBL" id="KAH7525132.1"/>
    </source>
</evidence>
<keyword evidence="5 9" id="KW-0479">Metal-binding</keyword>
<comment type="subcellular location">
    <subcellularLocation>
        <location evidence="2">Membrane</location>
        <topology evidence="2">Single-pass membrane protein</topology>
    </subcellularLocation>
</comment>
<keyword evidence="4" id="KW-0812">Transmembrane</keyword>
<evidence type="ECO:0000256" key="7">
    <source>
        <dbReference type="ARBA" id="ARBA00023002"/>
    </source>
</evidence>
<comment type="cofactor">
    <cofactor evidence="1 9">
        <name>heme</name>
        <dbReference type="ChEBI" id="CHEBI:30413"/>
    </cofactor>
</comment>
<dbReference type="OrthoDB" id="1372046at2759"/>
<organism evidence="11 12">
    <name type="scientific">Ziziphus jujuba var. spinosa</name>
    <dbReference type="NCBI Taxonomy" id="714518"/>
    <lineage>
        <taxon>Eukaryota</taxon>
        <taxon>Viridiplantae</taxon>
        <taxon>Streptophyta</taxon>
        <taxon>Embryophyta</taxon>
        <taxon>Tracheophyta</taxon>
        <taxon>Spermatophyta</taxon>
        <taxon>Magnoliopsida</taxon>
        <taxon>eudicotyledons</taxon>
        <taxon>Gunneridae</taxon>
        <taxon>Pentapetalae</taxon>
        <taxon>rosids</taxon>
        <taxon>fabids</taxon>
        <taxon>Rosales</taxon>
        <taxon>Rhamnaceae</taxon>
        <taxon>Paliureae</taxon>
        <taxon>Ziziphus</taxon>
    </lineage>
</organism>
<evidence type="ECO:0000256" key="2">
    <source>
        <dbReference type="ARBA" id="ARBA00004167"/>
    </source>
</evidence>
<protein>
    <recommendedName>
        <fullName evidence="13">Beta-amyrin 28-oxidase-like</fullName>
    </recommendedName>
</protein>
<dbReference type="Proteomes" id="UP000813462">
    <property type="component" value="Unassembled WGS sequence"/>
</dbReference>
<gene>
    <name evidence="11" type="ORF">FEM48_Zijuj06G0192700</name>
</gene>
<dbReference type="PRINTS" id="PR00463">
    <property type="entry name" value="EP450I"/>
</dbReference>
<name>A0A978VB47_ZIZJJ</name>
<dbReference type="GO" id="GO:0004497">
    <property type="term" value="F:monooxygenase activity"/>
    <property type="evidence" value="ECO:0007669"/>
    <property type="project" value="UniProtKB-KW"/>
</dbReference>